<dbReference type="EMBL" id="CP113797">
    <property type="protein sequence ID" value="WAL58052.1"/>
    <property type="molecule type" value="Genomic_DNA"/>
</dbReference>
<keyword evidence="2" id="KW-1185">Reference proteome</keyword>
<evidence type="ECO:0000313" key="1">
    <source>
        <dbReference type="EMBL" id="WAL58052.1"/>
    </source>
</evidence>
<proteinExistence type="predicted"/>
<accession>A0A9E9C855</accession>
<evidence type="ECO:0000313" key="2">
    <source>
        <dbReference type="Proteomes" id="UP001163152"/>
    </source>
</evidence>
<dbReference type="RefSeq" id="WP_268607448.1">
    <property type="nucleotide sequence ID" value="NZ_CP113797.1"/>
</dbReference>
<sequence length="280" mass="30749">MKIQHWVSALVVMTAMAIGGGLAVKMQSTEVAQLSQELQATEPDQLSDATDTAHLRDFPHRSIVLRDEVVSGSEFDQFRQKLRQAVQSRDADFAAALIPASGVSLGFGAPLTIEELDLHNPNALLWSILEKALFPGCDPLTAQEAYSNGDAEFEGWVCHNLNQLFVEQYPAPATAQGVDYELSQVIVVGENVNVRAQPSTNSDVIGILSNELVEFDRMAWEELPPEDQSLDLLSGWTPVILPNNRSGYVSNRYAYSPLGYRVLFGKVNGQWQILHIPGGD</sequence>
<dbReference type="Gene3D" id="2.30.30.40">
    <property type="entry name" value="SH3 Domains"/>
    <property type="match status" value="1"/>
</dbReference>
<protein>
    <submittedName>
        <fullName evidence="1">SH3 domain-containing protein</fullName>
    </submittedName>
</protein>
<organism evidence="1 2">
    <name type="scientific">Thermocoleostomius sinensis A174</name>
    <dbReference type="NCBI Taxonomy" id="2016057"/>
    <lineage>
        <taxon>Bacteria</taxon>
        <taxon>Bacillati</taxon>
        <taxon>Cyanobacteriota</taxon>
        <taxon>Cyanophyceae</taxon>
        <taxon>Oculatellales</taxon>
        <taxon>Oculatellaceae</taxon>
        <taxon>Thermocoleostomius</taxon>
    </lineage>
</organism>
<name>A0A9E9C855_9CYAN</name>
<reference evidence="1" key="1">
    <citation type="submission" date="2022-12" db="EMBL/GenBank/DDBJ databases">
        <title>Polyphasic identification of a Novel Hot-Spring Cyanobacterium Ocullathermofonsia sinensis gen nov. sp. nov. and Genomic Insights on its Adaptations to the Thermal Habitat.</title>
        <authorList>
            <person name="Daroch M."/>
            <person name="Tang J."/>
            <person name="Jiang Y."/>
        </authorList>
    </citation>
    <scope>NUCLEOTIDE SEQUENCE</scope>
    <source>
        <strain evidence="1">PKUAC-SCTA174</strain>
    </source>
</reference>
<dbReference type="AlphaFoldDB" id="A0A9E9C855"/>
<gene>
    <name evidence="1" type="ORF">OXH18_12680</name>
</gene>
<dbReference type="Proteomes" id="UP001163152">
    <property type="component" value="Chromosome"/>
</dbReference>
<dbReference type="KEGG" id="tsin:OXH18_12680"/>